<dbReference type="Pfam" id="PF11858">
    <property type="entry name" value="DUF3378"/>
    <property type="match status" value="1"/>
</dbReference>
<dbReference type="GO" id="GO:0006298">
    <property type="term" value="P:mismatch repair"/>
    <property type="evidence" value="ECO:0007669"/>
    <property type="project" value="TreeGrafter"/>
</dbReference>
<protein>
    <recommendedName>
        <fullName evidence="7 14">Ribonuclease HIII</fullName>
        <shortName evidence="14">RNase HIII</shortName>
        <ecNumber evidence="6 14">3.1.26.4</ecNumber>
    </recommendedName>
</protein>
<name>A0A5D4QNA2_9BACI</name>
<feature type="domain" description="RNase H type-2" evidence="17">
    <location>
        <begin position="91"/>
        <end position="308"/>
    </location>
</feature>
<dbReference type="Proteomes" id="UP000322139">
    <property type="component" value="Unassembled WGS sequence"/>
</dbReference>
<comment type="caution">
    <text evidence="18">The sequence shown here is derived from an EMBL/GenBank/DDBJ whole genome shotgun (WGS) entry which is preliminary data.</text>
</comment>
<feature type="binding site" evidence="14 15">
    <location>
        <position position="202"/>
    </location>
    <ligand>
        <name>a divalent metal cation</name>
        <dbReference type="ChEBI" id="CHEBI:60240"/>
    </ligand>
</feature>
<feature type="region of interest" description="Disordered" evidence="16">
    <location>
        <begin position="64"/>
        <end position="87"/>
    </location>
</feature>
<feature type="binding site" evidence="14 15">
    <location>
        <position position="98"/>
    </location>
    <ligand>
        <name>a divalent metal cation</name>
        <dbReference type="ChEBI" id="CHEBI:60240"/>
    </ligand>
</feature>
<organism evidence="18 19">
    <name type="scientific">Bacillus infantis</name>
    <dbReference type="NCBI Taxonomy" id="324767"/>
    <lineage>
        <taxon>Bacteria</taxon>
        <taxon>Bacillati</taxon>
        <taxon>Bacillota</taxon>
        <taxon>Bacilli</taxon>
        <taxon>Bacillales</taxon>
        <taxon>Bacillaceae</taxon>
        <taxon>Bacillus</taxon>
    </lineage>
</organism>
<dbReference type="Gene3D" id="3.30.310.10">
    <property type="entry name" value="TATA-Binding Protein"/>
    <property type="match status" value="1"/>
</dbReference>
<evidence type="ECO:0000256" key="15">
    <source>
        <dbReference type="PROSITE-ProRule" id="PRU01319"/>
    </source>
</evidence>
<dbReference type="GO" id="GO:0000287">
    <property type="term" value="F:magnesium ion binding"/>
    <property type="evidence" value="ECO:0007669"/>
    <property type="project" value="UniProtKB-UniRule"/>
</dbReference>
<dbReference type="PANTHER" id="PTHR10954">
    <property type="entry name" value="RIBONUCLEASE H2 SUBUNIT A"/>
    <property type="match status" value="1"/>
</dbReference>
<keyword evidence="9 14" id="KW-0540">Nuclease</keyword>
<dbReference type="InterPro" id="IPR036397">
    <property type="entry name" value="RNaseH_sf"/>
</dbReference>
<evidence type="ECO:0000256" key="5">
    <source>
        <dbReference type="ARBA" id="ARBA00008378"/>
    </source>
</evidence>
<reference evidence="18 19" key="1">
    <citation type="submission" date="2019-08" db="EMBL/GenBank/DDBJ databases">
        <title>Bacillus genomes from the desert of Cuatro Cienegas, Coahuila.</title>
        <authorList>
            <person name="Olmedo-Alvarez G."/>
        </authorList>
    </citation>
    <scope>NUCLEOTIDE SEQUENCE [LARGE SCALE GENOMIC DNA]</scope>
    <source>
        <strain evidence="18 19">CH446_14T</strain>
    </source>
</reference>
<evidence type="ECO:0000256" key="1">
    <source>
        <dbReference type="ARBA" id="ARBA00000077"/>
    </source>
</evidence>
<dbReference type="InterPro" id="IPR024567">
    <property type="entry name" value="RNase_HII/HIII_dom"/>
</dbReference>
<evidence type="ECO:0000313" key="19">
    <source>
        <dbReference type="Proteomes" id="UP000322139"/>
    </source>
</evidence>
<comment type="similarity">
    <text evidence="5 14">Belongs to the RNase HII family. RnhC subfamily.</text>
</comment>
<dbReference type="GO" id="GO:0032299">
    <property type="term" value="C:ribonuclease H2 complex"/>
    <property type="evidence" value="ECO:0007669"/>
    <property type="project" value="TreeGrafter"/>
</dbReference>
<comment type="subcellular location">
    <subcellularLocation>
        <location evidence="4 14">Cytoplasm</location>
    </subcellularLocation>
</comment>
<dbReference type="CDD" id="cd06590">
    <property type="entry name" value="RNase_HII_bacteria_HIII_like"/>
    <property type="match status" value="1"/>
</dbReference>
<dbReference type="Pfam" id="PF01351">
    <property type="entry name" value="RNase_HII"/>
    <property type="match status" value="1"/>
</dbReference>
<evidence type="ECO:0000256" key="10">
    <source>
        <dbReference type="ARBA" id="ARBA00022723"/>
    </source>
</evidence>
<dbReference type="CDD" id="cd14796">
    <property type="entry name" value="RNAse_HIII_N"/>
    <property type="match status" value="1"/>
</dbReference>
<dbReference type="EMBL" id="VTER01000022">
    <property type="protein sequence ID" value="TYS40585.1"/>
    <property type="molecule type" value="Genomic_DNA"/>
</dbReference>
<comment type="cofactor">
    <cofactor evidence="14 15">
        <name>Mn(2+)</name>
        <dbReference type="ChEBI" id="CHEBI:29035"/>
    </cofactor>
    <cofactor evidence="14 15">
        <name>Mg(2+)</name>
        <dbReference type="ChEBI" id="CHEBI:18420"/>
    </cofactor>
    <text evidence="14 15">Manganese or magnesium. Binds 1 divalent metal ion per monomer in the absence of substrate. May bind a second metal ion after substrate binding.</text>
</comment>
<evidence type="ECO:0000256" key="4">
    <source>
        <dbReference type="ARBA" id="ARBA00004496"/>
    </source>
</evidence>
<evidence type="ECO:0000256" key="14">
    <source>
        <dbReference type="HAMAP-Rule" id="MF_00053"/>
    </source>
</evidence>
<dbReference type="GO" id="GO:0005737">
    <property type="term" value="C:cytoplasm"/>
    <property type="evidence" value="ECO:0007669"/>
    <property type="project" value="UniProtKB-SubCell"/>
</dbReference>
<dbReference type="Gene3D" id="3.30.420.10">
    <property type="entry name" value="Ribonuclease H-like superfamily/Ribonuclease H"/>
    <property type="match status" value="1"/>
</dbReference>
<evidence type="ECO:0000256" key="8">
    <source>
        <dbReference type="ARBA" id="ARBA00022490"/>
    </source>
</evidence>
<comment type="cofactor">
    <cofactor evidence="2">
        <name>Mg(2+)</name>
        <dbReference type="ChEBI" id="CHEBI:18420"/>
    </cofactor>
</comment>
<dbReference type="GO" id="GO:0043137">
    <property type="term" value="P:DNA replication, removal of RNA primer"/>
    <property type="evidence" value="ECO:0007669"/>
    <property type="project" value="TreeGrafter"/>
</dbReference>
<dbReference type="FunFam" id="3.30.420.10:FF:000047">
    <property type="entry name" value="Ribonuclease HIII"/>
    <property type="match status" value="1"/>
</dbReference>
<keyword evidence="11 14" id="KW-0255">Endonuclease</keyword>
<comment type="function">
    <text evidence="3 14">Endonuclease that specifically degrades the RNA of RNA-DNA hybrids.</text>
</comment>
<evidence type="ECO:0000256" key="16">
    <source>
        <dbReference type="SAM" id="MobiDB-lite"/>
    </source>
</evidence>
<keyword evidence="12 14" id="KW-0378">Hydrolase</keyword>
<feature type="binding site" evidence="14 15">
    <location>
        <position position="97"/>
    </location>
    <ligand>
        <name>a divalent metal cation</name>
        <dbReference type="ChEBI" id="CHEBI:60240"/>
    </ligand>
</feature>
<keyword evidence="10 14" id="KW-0479">Metal-binding</keyword>
<evidence type="ECO:0000256" key="12">
    <source>
        <dbReference type="ARBA" id="ARBA00022801"/>
    </source>
</evidence>
<proteinExistence type="inferred from homology"/>
<dbReference type="RefSeq" id="WP_148977159.1">
    <property type="nucleotide sequence ID" value="NZ_JBNIKT010000013.1"/>
</dbReference>
<evidence type="ECO:0000256" key="2">
    <source>
        <dbReference type="ARBA" id="ARBA00001946"/>
    </source>
</evidence>
<evidence type="ECO:0000313" key="18">
    <source>
        <dbReference type="EMBL" id="TYS40585.1"/>
    </source>
</evidence>
<comment type="catalytic activity">
    <reaction evidence="1 14 15">
        <text>Endonucleolytic cleavage to 5'-phosphomonoester.</text>
        <dbReference type="EC" id="3.1.26.4"/>
    </reaction>
</comment>
<sequence length="308" mass="33442">MSHVVLQKHPSEIEEMKAYYKPNLTGKTPQGGIFAAKTANCSITAYKSGKVLFQGAGSASEAAKWGSPAEKKAASPKSPQGSRLPPSFESLSVIGSDEVGTGDYFGPITVVAAYAKKESLPLLKELGVKDSKHLKDDQIIRIAKEIKEVVPYSLLTLKNSKYNQLQQSGMSQGKIKALLHNQAIGNVLKKMAPEKPEAILIDQFAKEDVYYRHLQGQSVVQRENVFFSTKAEGIHLSVAAASILARYAFLRYFDKLSEEAGFTLPKGAGAQVDKAAARLIKAKGKHVLPNFVKLHFANTEKASRIAGI</sequence>
<keyword evidence="13 14" id="KW-0460">Magnesium</keyword>
<dbReference type="PROSITE" id="PS51975">
    <property type="entry name" value="RNASE_H_2"/>
    <property type="match status" value="1"/>
</dbReference>
<dbReference type="GO" id="GO:0003723">
    <property type="term" value="F:RNA binding"/>
    <property type="evidence" value="ECO:0007669"/>
    <property type="project" value="UniProtKB-UniRule"/>
</dbReference>
<keyword evidence="8 14" id="KW-0963">Cytoplasm</keyword>
<dbReference type="InterPro" id="IPR001352">
    <property type="entry name" value="RNase_HII/HIII"/>
</dbReference>
<dbReference type="GO" id="GO:0004523">
    <property type="term" value="F:RNA-DNA hybrid ribonuclease activity"/>
    <property type="evidence" value="ECO:0007669"/>
    <property type="project" value="UniProtKB-UniRule"/>
</dbReference>
<evidence type="ECO:0000256" key="13">
    <source>
        <dbReference type="ARBA" id="ARBA00022842"/>
    </source>
</evidence>
<evidence type="ECO:0000256" key="9">
    <source>
        <dbReference type="ARBA" id="ARBA00022722"/>
    </source>
</evidence>
<dbReference type="NCBIfam" id="TIGR00716">
    <property type="entry name" value="rnhC"/>
    <property type="match status" value="1"/>
</dbReference>
<dbReference type="InterPro" id="IPR012295">
    <property type="entry name" value="TBP_dom_sf"/>
</dbReference>
<accession>A0A5D4QNA2</accession>
<dbReference type="InterPro" id="IPR012337">
    <property type="entry name" value="RNaseH-like_sf"/>
</dbReference>
<evidence type="ECO:0000256" key="11">
    <source>
        <dbReference type="ARBA" id="ARBA00022759"/>
    </source>
</evidence>
<evidence type="ECO:0000256" key="6">
    <source>
        <dbReference type="ARBA" id="ARBA00012180"/>
    </source>
</evidence>
<dbReference type="InterPro" id="IPR004641">
    <property type="entry name" value="RNase_HIII"/>
</dbReference>
<dbReference type="PIRSF" id="PIRSF037748">
    <property type="entry name" value="RnhC"/>
    <property type="match status" value="1"/>
</dbReference>
<dbReference type="EC" id="3.1.26.4" evidence="6 14"/>
<dbReference type="AlphaFoldDB" id="A0A5D4QNA2"/>
<dbReference type="PANTHER" id="PTHR10954:SF23">
    <property type="entry name" value="RIBONUCLEASE"/>
    <property type="match status" value="1"/>
</dbReference>
<gene>
    <name evidence="14" type="primary">rnhC</name>
    <name evidence="18" type="ORF">FZD51_25050</name>
</gene>
<evidence type="ECO:0000259" key="17">
    <source>
        <dbReference type="PROSITE" id="PS51975"/>
    </source>
</evidence>
<dbReference type="InterPro" id="IPR024568">
    <property type="entry name" value="RNase_HIII_N"/>
</dbReference>
<evidence type="ECO:0000256" key="3">
    <source>
        <dbReference type="ARBA" id="ARBA00004065"/>
    </source>
</evidence>
<evidence type="ECO:0000256" key="7">
    <source>
        <dbReference type="ARBA" id="ARBA00021407"/>
    </source>
</evidence>
<dbReference type="SUPFAM" id="SSF53098">
    <property type="entry name" value="Ribonuclease H-like"/>
    <property type="match status" value="1"/>
</dbReference>
<dbReference type="HAMAP" id="MF_00053">
    <property type="entry name" value="RNase_HIII"/>
    <property type="match status" value="1"/>
</dbReference>